<dbReference type="PANTHER" id="PTHR45138:SF9">
    <property type="entry name" value="DIGUANYLATE CYCLASE DGCM-RELATED"/>
    <property type="match status" value="1"/>
</dbReference>
<feature type="domain" description="GGDEF" evidence="4">
    <location>
        <begin position="415"/>
        <end position="560"/>
    </location>
</feature>
<dbReference type="EC" id="2.7.7.65" evidence="1"/>
<dbReference type="EMBL" id="JAESVD010000005">
    <property type="protein sequence ID" value="MBL4913468.1"/>
    <property type="molecule type" value="Genomic_DNA"/>
</dbReference>
<keyword evidence="3" id="KW-0812">Transmembrane</keyword>
<dbReference type="SUPFAM" id="SSF55073">
    <property type="entry name" value="Nucleotide cyclase"/>
    <property type="match status" value="1"/>
</dbReference>
<comment type="caution">
    <text evidence="5">The sequence shown here is derived from an EMBL/GenBank/DDBJ whole genome shotgun (WGS) entry which is preliminary data.</text>
</comment>
<accession>A0ABS1SY51</accession>
<dbReference type="Gene3D" id="3.30.70.270">
    <property type="match status" value="1"/>
</dbReference>
<keyword evidence="3" id="KW-1133">Transmembrane helix</keyword>
<evidence type="ECO:0000259" key="4">
    <source>
        <dbReference type="PROSITE" id="PS50887"/>
    </source>
</evidence>
<dbReference type="RefSeq" id="WP_202721736.1">
    <property type="nucleotide sequence ID" value="NZ_BPEX01000036.1"/>
</dbReference>
<reference evidence="5 6" key="1">
    <citation type="submission" date="2021-01" db="EMBL/GenBank/DDBJ databases">
        <title>Genome sequence of Shewanella schlegeliana JCM 11561.</title>
        <authorList>
            <person name="Zhang H."/>
            <person name="Li C."/>
        </authorList>
    </citation>
    <scope>NUCLEOTIDE SEQUENCE [LARGE SCALE GENOMIC DNA]</scope>
    <source>
        <strain evidence="5 6">JCM 11561</strain>
    </source>
</reference>
<feature type="transmembrane region" description="Helical" evidence="3">
    <location>
        <begin position="29"/>
        <end position="49"/>
    </location>
</feature>
<dbReference type="InterPro" id="IPR043128">
    <property type="entry name" value="Rev_trsase/Diguanyl_cyclase"/>
</dbReference>
<evidence type="ECO:0000256" key="1">
    <source>
        <dbReference type="ARBA" id="ARBA00012528"/>
    </source>
</evidence>
<dbReference type="CDD" id="cd01949">
    <property type="entry name" value="GGDEF"/>
    <property type="match status" value="1"/>
</dbReference>
<keyword evidence="3" id="KW-0472">Membrane</keyword>
<gene>
    <name evidence="5" type="ORF">JMA39_09980</name>
</gene>
<protein>
    <recommendedName>
        <fullName evidence="1">diguanylate cyclase</fullName>
        <ecNumber evidence="1">2.7.7.65</ecNumber>
    </recommendedName>
</protein>
<dbReference type="PROSITE" id="PS50887">
    <property type="entry name" value="GGDEF"/>
    <property type="match status" value="1"/>
</dbReference>
<organism evidence="5 6">
    <name type="scientific">Shewanella schlegeliana</name>
    <dbReference type="NCBI Taxonomy" id="190308"/>
    <lineage>
        <taxon>Bacteria</taxon>
        <taxon>Pseudomonadati</taxon>
        <taxon>Pseudomonadota</taxon>
        <taxon>Gammaproteobacteria</taxon>
        <taxon>Alteromonadales</taxon>
        <taxon>Shewanellaceae</taxon>
        <taxon>Shewanella</taxon>
    </lineage>
</organism>
<feature type="transmembrane region" description="Helical" evidence="3">
    <location>
        <begin position="306"/>
        <end position="329"/>
    </location>
</feature>
<evidence type="ECO:0000313" key="5">
    <source>
        <dbReference type="EMBL" id="MBL4913468.1"/>
    </source>
</evidence>
<dbReference type="Proteomes" id="UP000604898">
    <property type="component" value="Unassembled WGS sequence"/>
</dbReference>
<evidence type="ECO:0000256" key="3">
    <source>
        <dbReference type="SAM" id="Phobius"/>
    </source>
</evidence>
<evidence type="ECO:0000313" key="6">
    <source>
        <dbReference type="Proteomes" id="UP000604898"/>
    </source>
</evidence>
<evidence type="ECO:0000256" key="2">
    <source>
        <dbReference type="ARBA" id="ARBA00034247"/>
    </source>
</evidence>
<dbReference type="InterPro" id="IPR000160">
    <property type="entry name" value="GGDEF_dom"/>
</dbReference>
<comment type="catalytic activity">
    <reaction evidence="2">
        <text>2 GTP = 3',3'-c-di-GMP + 2 diphosphate</text>
        <dbReference type="Rhea" id="RHEA:24898"/>
        <dbReference type="ChEBI" id="CHEBI:33019"/>
        <dbReference type="ChEBI" id="CHEBI:37565"/>
        <dbReference type="ChEBI" id="CHEBI:58805"/>
        <dbReference type="EC" id="2.7.7.65"/>
    </reaction>
</comment>
<dbReference type="PANTHER" id="PTHR45138">
    <property type="entry name" value="REGULATORY COMPONENTS OF SENSORY TRANSDUCTION SYSTEM"/>
    <property type="match status" value="1"/>
</dbReference>
<name>A0ABS1SY51_9GAMM</name>
<sequence>MSFTRVILCFKRFLTIIQLKPQTFNQLQLKISFAIFILFASAAFAYRIWVQVPAIERSLLKVSEQELVALNFAFEQMSMPLHTINYDYAVWDQTYNYMKSNSPVAKEYYEQHEYPDDTFKSLKVDGIFIFDNDNNAVFSKGFHHSSDAQGLEFDIADFSKHPEHKLLSPLTKTASPPQVQPFNSPSSVPTKTGVIATKYGPALYSSSSILQSDRTGPIMGYIVFIRLIDDEFMAELSKFTSAGVELSEIKPSDDVAHIPYLGSGFDLTKLTPTSQRLVRNIDGRPLIKFTLYHTNSEPPSVLGSDIYILVAEMSILLLLAYFLYSYFLVQPVRKLAIDIEEMDRSREIKKLRYRYPITELVNVATHFNALMGTIQEQTKQLNEQVYIDKLTNIPNRRAFEQRLETYCQLLARQQIAFTLIIADVDHFKEYNDTLGHVAGDETLIKVAQVLNQQFFRAEDICARLGGEEFIMLYRDIPDEPLQRKLDAMLQAFEDLALPHPSATTATHVTVSLGVCKVLAVEGFEFKSSPNIIGRQATLAADSALYQAKKAGRNCYVKTSISVDEIEQLEHESPSNQP</sequence>
<dbReference type="Pfam" id="PF00990">
    <property type="entry name" value="GGDEF"/>
    <property type="match status" value="1"/>
</dbReference>
<dbReference type="SMART" id="SM00267">
    <property type="entry name" value="GGDEF"/>
    <property type="match status" value="1"/>
</dbReference>
<proteinExistence type="predicted"/>
<dbReference type="InterPro" id="IPR029787">
    <property type="entry name" value="Nucleotide_cyclase"/>
</dbReference>
<dbReference type="Pfam" id="PF05228">
    <property type="entry name" value="CHASE4"/>
    <property type="match status" value="1"/>
</dbReference>
<dbReference type="InterPro" id="IPR007892">
    <property type="entry name" value="CHASE4"/>
</dbReference>
<dbReference type="NCBIfam" id="TIGR00254">
    <property type="entry name" value="GGDEF"/>
    <property type="match status" value="1"/>
</dbReference>
<dbReference type="InterPro" id="IPR050469">
    <property type="entry name" value="Diguanylate_Cyclase"/>
</dbReference>
<keyword evidence="6" id="KW-1185">Reference proteome</keyword>